<protein>
    <submittedName>
        <fullName evidence="2">Methyltransferase domain</fullName>
    </submittedName>
</protein>
<name>A0A1C3N1M4_9ACTN</name>
<dbReference type="PANTHER" id="PTHR43317">
    <property type="entry name" value="THERMOSPERMINE SYNTHASE ACAULIS5"/>
    <property type="match status" value="1"/>
</dbReference>
<organism evidence="2 3">
    <name type="scientific">Micromonospora krabiensis</name>
    <dbReference type="NCBI Taxonomy" id="307121"/>
    <lineage>
        <taxon>Bacteria</taxon>
        <taxon>Bacillati</taxon>
        <taxon>Actinomycetota</taxon>
        <taxon>Actinomycetes</taxon>
        <taxon>Micromonosporales</taxon>
        <taxon>Micromonosporaceae</taxon>
        <taxon>Micromonospora</taxon>
    </lineage>
</organism>
<dbReference type="GO" id="GO:0006596">
    <property type="term" value="P:polyamine biosynthetic process"/>
    <property type="evidence" value="ECO:0007669"/>
    <property type="project" value="UniProtKB-KW"/>
</dbReference>
<dbReference type="AlphaFoldDB" id="A0A1C3N1M4"/>
<dbReference type="InterPro" id="IPR029063">
    <property type="entry name" value="SAM-dependent_MTases_sf"/>
</dbReference>
<dbReference type="Gene3D" id="3.40.50.150">
    <property type="entry name" value="Vaccinia Virus protein VP39"/>
    <property type="match status" value="1"/>
</dbReference>
<keyword evidence="1" id="KW-0620">Polyamine biosynthesis</keyword>
<reference evidence="3" key="1">
    <citation type="submission" date="2016-06" db="EMBL/GenBank/DDBJ databases">
        <authorList>
            <person name="Varghese N."/>
        </authorList>
    </citation>
    <scope>NUCLEOTIDE SEQUENCE [LARGE SCALE GENOMIC DNA]</scope>
    <source>
        <strain evidence="3">DSM 45344</strain>
    </source>
</reference>
<evidence type="ECO:0000313" key="2">
    <source>
        <dbReference type="EMBL" id="SBV26458.1"/>
    </source>
</evidence>
<dbReference type="EMBL" id="LT598496">
    <property type="protein sequence ID" value="SBV26458.1"/>
    <property type="molecule type" value="Genomic_DNA"/>
</dbReference>
<keyword evidence="2" id="KW-0489">Methyltransferase</keyword>
<evidence type="ECO:0000313" key="3">
    <source>
        <dbReference type="Proteomes" id="UP000199393"/>
    </source>
</evidence>
<dbReference type="STRING" id="307121.GA0070620_1947"/>
<dbReference type="SUPFAM" id="SSF53335">
    <property type="entry name" value="S-adenosyl-L-methionine-dependent methyltransferases"/>
    <property type="match status" value="1"/>
</dbReference>
<dbReference type="Proteomes" id="UP000199393">
    <property type="component" value="Chromosome I"/>
</dbReference>
<dbReference type="PATRIC" id="fig|307121.4.peg.2001"/>
<dbReference type="CDD" id="cd02440">
    <property type="entry name" value="AdoMet_MTases"/>
    <property type="match status" value="1"/>
</dbReference>
<gene>
    <name evidence="2" type="ORF">GA0070620_1947</name>
</gene>
<dbReference type="GO" id="GO:0008168">
    <property type="term" value="F:methyltransferase activity"/>
    <property type="evidence" value="ECO:0007669"/>
    <property type="project" value="UniProtKB-KW"/>
</dbReference>
<dbReference type="GO" id="GO:0032259">
    <property type="term" value="P:methylation"/>
    <property type="evidence" value="ECO:0007669"/>
    <property type="project" value="UniProtKB-KW"/>
</dbReference>
<accession>A0A1C3N1M4</accession>
<keyword evidence="3" id="KW-1185">Reference proteome</keyword>
<sequence>MRFEELAWRETPIGAISLRRRRDPALQVDVYEVKLDDDFLMSSLFPVAEIELARLGLAALDGNASDEGRPAGNEPAGARALDVVVGGLGLGYTARTALDDRRVGSLLVVEAIEDVIDWHRRGLLPFAAGLADDPRTRFVRADFFAVAGADGFDPDRPGRRFDAVLLDVDHSPRNVLHPSHAAFYTPEGLRRLARHLRPGGVFALWSDDPPDDDFAGVLAEVFDDAHAHVVTFPNPLTGGESANTVYVARLAA</sequence>
<keyword evidence="2" id="KW-0808">Transferase</keyword>
<evidence type="ECO:0000256" key="1">
    <source>
        <dbReference type="ARBA" id="ARBA00023115"/>
    </source>
</evidence>
<dbReference type="PANTHER" id="PTHR43317:SF3">
    <property type="entry name" value="BLR2883 PROTEIN"/>
    <property type="match status" value="1"/>
</dbReference>
<proteinExistence type="predicted"/>